<comment type="function">
    <text evidence="7">Required for normal heme biosynthesis.</text>
</comment>
<evidence type="ECO:0000313" key="11">
    <source>
        <dbReference type="Proteomes" id="UP000324091"/>
    </source>
</evidence>
<evidence type="ECO:0000256" key="4">
    <source>
        <dbReference type="ARBA" id="ARBA00022989"/>
    </source>
</evidence>
<dbReference type="Pfam" id="PF03647">
    <property type="entry name" value="Tmemb_14"/>
    <property type="match status" value="1"/>
</dbReference>
<comment type="caution">
    <text evidence="10">The sequence shown here is derived from an EMBL/GenBank/DDBJ whole genome shotgun (WGS) entry which is preliminary data.</text>
</comment>
<evidence type="ECO:0000256" key="3">
    <source>
        <dbReference type="ARBA" id="ARBA00022692"/>
    </source>
</evidence>
<keyword evidence="4 9" id="KW-1133">Transmembrane helix</keyword>
<dbReference type="GO" id="GO:0031966">
    <property type="term" value="C:mitochondrial membrane"/>
    <property type="evidence" value="ECO:0007669"/>
    <property type="project" value="TreeGrafter"/>
</dbReference>
<dbReference type="PANTHER" id="PTHR12668">
    <property type="entry name" value="TRANSMEMBRANE PROTEIN 14, 15"/>
    <property type="match status" value="1"/>
</dbReference>
<keyword evidence="11" id="KW-1185">Reference proteome</keyword>
<name>A0A5C6P6B6_9TELE</name>
<evidence type="ECO:0000256" key="5">
    <source>
        <dbReference type="ARBA" id="ARBA00023133"/>
    </source>
</evidence>
<dbReference type="GO" id="GO:0006783">
    <property type="term" value="P:heme biosynthetic process"/>
    <property type="evidence" value="ECO:0007669"/>
    <property type="project" value="UniProtKB-KW"/>
</dbReference>
<dbReference type="Proteomes" id="UP000324091">
    <property type="component" value="Chromosome 15"/>
</dbReference>
<evidence type="ECO:0000256" key="9">
    <source>
        <dbReference type="SAM" id="Phobius"/>
    </source>
</evidence>
<gene>
    <name evidence="10" type="ORF">D4764_15G0011460</name>
</gene>
<dbReference type="AlphaFoldDB" id="A0A5C6P6B6"/>
<dbReference type="GO" id="GO:0070453">
    <property type="term" value="P:regulation of heme biosynthetic process"/>
    <property type="evidence" value="ECO:0007669"/>
    <property type="project" value="TreeGrafter"/>
</dbReference>
<evidence type="ECO:0000256" key="8">
    <source>
        <dbReference type="ARBA" id="ARBA00039421"/>
    </source>
</evidence>
<keyword evidence="5" id="KW-0350">Heme biosynthesis</keyword>
<feature type="transmembrane region" description="Helical" evidence="9">
    <location>
        <begin position="53"/>
        <end position="75"/>
    </location>
</feature>
<evidence type="ECO:0000256" key="2">
    <source>
        <dbReference type="ARBA" id="ARBA00007590"/>
    </source>
</evidence>
<dbReference type="PANTHER" id="PTHR12668:SF4">
    <property type="entry name" value="TRANSMEMBRANE PROTEIN 14C-RELATED"/>
    <property type="match status" value="1"/>
</dbReference>
<keyword evidence="3 9" id="KW-0812">Transmembrane</keyword>
<evidence type="ECO:0000256" key="6">
    <source>
        <dbReference type="ARBA" id="ARBA00023136"/>
    </source>
</evidence>
<evidence type="ECO:0000313" key="10">
    <source>
        <dbReference type="EMBL" id="TWW73750.1"/>
    </source>
</evidence>
<organism evidence="10 11">
    <name type="scientific">Takifugu flavidus</name>
    <name type="common">sansaifugu</name>
    <dbReference type="NCBI Taxonomy" id="433684"/>
    <lineage>
        <taxon>Eukaryota</taxon>
        <taxon>Metazoa</taxon>
        <taxon>Chordata</taxon>
        <taxon>Craniata</taxon>
        <taxon>Vertebrata</taxon>
        <taxon>Euteleostomi</taxon>
        <taxon>Actinopterygii</taxon>
        <taxon>Neopterygii</taxon>
        <taxon>Teleostei</taxon>
        <taxon>Neoteleostei</taxon>
        <taxon>Acanthomorphata</taxon>
        <taxon>Eupercaria</taxon>
        <taxon>Tetraodontiformes</taxon>
        <taxon>Tetradontoidea</taxon>
        <taxon>Tetraodontidae</taxon>
        <taxon>Takifugu</taxon>
    </lineage>
</organism>
<comment type="subcellular location">
    <subcellularLocation>
        <location evidence="1">Membrane</location>
        <topology evidence="1">Multi-pass membrane protein</topology>
    </subcellularLocation>
</comment>
<dbReference type="Gene3D" id="1.10.10.1740">
    <property type="entry name" value="Transmembrane protein 14-like"/>
    <property type="match status" value="2"/>
</dbReference>
<feature type="non-terminal residue" evidence="10">
    <location>
        <position position="1"/>
    </location>
</feature>
<feature type="transmembrane region" description="Helical" evidence="9">
    <location>
        <begin position="13"/>
        <end position="33"/>
    </location>
</feature>
<proteinExistence type="inferred from homology"/>
<dbReference type="EMBL" id="RHFK02000007">
    <property type="protein sequence ID" value="TWW73750.1"/>
    <property type="molecule type" value="Genomic_DNA"/>
</dbReference>
<dbReference type="InterPro" id="IPR005349">
    <property type="entry name" value="TMEM14"/>
</dbReference>
<comment type="similarity">
    <text evidence="2">Belongs to the TMEM14 family.</text>
</comment>
<sequence>GWTPSPLNMAVDWVGFTYAVLVTSGGLLGYVKAGTSGTLTVVMGLRFLSSGKFMPAGFMTIVSLLMLLKIISGVITRPRHF</sequence>
<reference evidence="10 11" key="1">
    <citation type="submission" date="2019-04" db="EMBL/GenBank/DDBJ databases">
        <title>Chromosome genome assembly for Takifugu flavidus.</title>
        <authorList>
            <person name="Xiao S."/>
        </authorList>
    </citation>
    <scope>NUCLEOTIDE SEQUENCE [LARGE SCALE GENOMIC DNA]</scope>
    <source>
        <strain evidence="10">HTHZ2018</strain>
        <tissue evidence="10">Muscle</tissue>
    </source>
</reference>
<protein>
    <recommendedName>
        <fullName evidence="8">Transmembrane protein 14C</fullName>
    </recommendedName>
</protein>
<evidence type="ECO:0000256" key="7">
    <source>
        <dbReference type="ARBA" id="ARBA00037428"/>
    </source>
</evidence>
<dbReference type="InterPro" id="IPR044890">
    <property type="entry name" value="TMEM14_sf"/>
</dbReference>
<keyword evidence="6 9" id="KW-0472">Membrane</keyword>
<evidence type="ECO:0000256" key="1">
    <source>
        <dbReference type="ARBA" id="ARBA00004141"/>
    </source>
</evidence>
<accession>A0A5C6P6B6</accession>